<evidence type="ECO:0000256" key="5">
    <source>
        <dbReference type="ARBA" id="ARBA00023237"/>
    </source>
</evidence>
<comment type="caution">
    <text evidence="8">The sequence shown here is derived from an EMBL/GenBank/DDBJ whole genome shotgun (WGS) entry which is preliminary data.</text>
</comment>
<dbReference type="PROSITE" id="PS51257">
    <property type="entry name" value="PROKAR_LIPOPROTEIN"/>
    <property type="match status" value="1"/>
</dbReference>
<keyword evidence="3" id="KW-0732">Signal</keyword>
<evidence type="ECO:0000256" key="4">
    <source>
        <dbReference type="ARBA" id="ARBA00023136"/>
    </source>
</evidence>
<evidence type="ECO:0000256" key="3">
    <source>
        <dbReference type="ARBA" id="ARBA00022729"/>
    </source>
</evidence>
<dbReference type="InterPro" id="IPR033985">
    <property type="entry name" value="SusD-like_N"/>
</dbReference>
<name>A0A3E1Y6Q7_9BACT</name>
<gene>
    <name evidence="8" type="ORF">DVR12_20310</name>
</gene>
<dbReference type="GO" id="GO:0009279">
    <property type="term" value="C:cell outer membrane"/>
    <property type="evidence" value="ECO:0007669"/>
    <property type="project" value="UniProtKB-SubCell"/>
</dbReference>
<evidence type="ECO:0000256" key="2">
    <source>
        <dbReference type="ARBA" id="ARBA00006275"/>
    </source>
</evidence>
<comment type="subcellular location">
    <subcellularLocation>
        <location evidence="1">Cell outer membrane</location>
    </subcellularLocation>
</comment>
<reference evidence="8 9" key="1">
    <citation type="submission" date="2018-07" db="EMBL/GenBank/DDBJ databases">
        <title>Chitinophaga K2CV101002-2 sp. nov., isolated from a monsoon evergreen broad-leaved forest soil.</title>
        <authorList>
            <person name="Lv Y."/>
        </authorList>
    </citation>
    <scope>NUCLEOTIDE SEQUENCE [LARGE SCALE GENOMIC DNA]</scope>
    <source>
        <strain evidence="8 9">GDMCC 1.1288</strain>
    </source>
</reference>
<proteinExistence type="inferred from homology"/>
<evidence type="ECO:0000259" key="6">
    <source>
        <dbReference type="Pfam" id="PF07980"/>
    </source>
</evidence>
<evidence type="ECO:0000259" key="7">
    <source>
        <dbReference type="Pfam" id="PF14322"/>
    </source>
</evidence>
<dbReference type="Pfam" id="PF14322">
    <property type="entry name" value="SusD-like_3"/>
    <property type="match status" value="1"/>
</dbReference>
<dbReference type="InterPro" id="IPR011990">
    <property type="entry name" value="TPR-like_helical_dom_sf"/>
</dbReference>
<dbReference type="Gene3D" id="1.25.40.390">
    <property type="match status" value="1"/>
</dbReference>
<keyword evidence="9" id="KW-1185">Reference proteome</keyword>
<keyword evidence="5" id="KW-0998">Cell outer membrane</keyword>
<dbReference type="OrthoDB" id="5694214at2"/>
<dbReference type="RefSeq" id="WP_116977628.1">
    <property type="nucleotide sequence ID" value="NZ_QPMM01000011.1"/>
</dbReference>
<comment type="similarity">
    <text evidence="2">Belongs to the SusD family.</text>
</comment>
<accession>A0A3E1Y6Q7</accession>
<evidence type="ECO:0000256" key="1">
    <source>
        <dbReference type="ARBA" id="ARBA00004442"/>
    </source>
</evidence>
<dbReference type="Proteomes" id="UP000260644">
    <property type="component" value="Unassembled WGS sequence"/>
</dbReference>
<organism evidence="8 9">
    <name type="scientific">Chitinophaga silvatica</name>
    <dbReference type="NCBI Taxonomy" id="2282649"/>
    <lineage>
        <taxon>Bacteria</taxon>
        <taxon>Pseudomonadati</taxon>
        <taxon>Bacteroidota</taxon>
        <taxon>Chitinophagia</taxon>
        <taxon>Chitinophagales</taxon>
        <taxon>Chitinophagaceae</taxon>
        <taxon>Chitinophaga</taxon>
    </lineage>
</organism>
<feature type="domain" description="SusD-like N-terminal" evidence="7">
    <location>
        <begin position="23"/>
        <end position="217"/>
    </location>
</feature>
<feature type="domain" description="RagB/SusD" evidence="6">
    <location>
        <begin position="267"/>
        <end position="550"/>
    </location>
</feature>
<dbReference type="SUPFAM" id="SSF48452">
    <property type="entry name" value="TPR-like"/>
    <property type="match status" value="1"/>
</dbReference>
<dbReference type="EMBL" id="QPMM01000011">
    <property type="protein sequence ID" value="RFS20237.1"/>
    <property type="molecule type" value="Genomic_DNA"/>
</dbReference>
<keyword evidence="4" id="KW-0472">Membrane</keyword>
<dbReference type="AlphaFoldDB" id="A0A3E1Y6Q7"/>
<dbReference type="Pfam" id="PF07980">
    <property type="entry name" value="SusD_RagB"/>
    <property type="match status" value="1"/>
</dbReference>
<protein>
    <submittedName>
        <fullName evidence="8">RagB/SusD family nutrient uptake outer membrane protein</fullName>
    </submittedName>
</protein>
<dbReference type="InterPro" id="IPR012944">
    <property type="entry name" value="SusD_RagB_dom"/>
</dbReference>
<sequence>MNKVFLSIGLMGVMLLGSTGCSKFLDTANPSYTTEDLYKTKTGIDKLLIDIYSKLRNHYNTGQLQYWGTDIYMAAEDNPDSKMFNAYDKSFNSTAGIVGGYWNNLYKMVQEANMLLARIKPDMEGMNTASYNATVAETKFLRALAYYYLVETFGPVPLLTTETTDPITTVERTSETAIYDFLVAELKAAQKVLPVKSTARGRVNDAAVNTLLGKVYLTRAYKSFKQSTDFTNAAAAFDAVINDPEHVYDLLPVFEDVFNENNQNNREIIFAVQYSADKNFTGGGNPQQGYFGFCITCFYPDMFSEVQKDYSYMQRQFWVNPKAHELYSNPSIDARYEATFQRTFTINNPENSNTGKTGLYFPVWNDESGDQHNAAIFIPFKDEEGNYLWYPQAAGYKDLAKGTDKMPVVKKFKDTKMQWQGPGTREAVVYRMGDLYLLSAEAHLGAGNNGIALQRVNAIRRRAAANDNVRTQMEFGTLDLNIILDERARELMGEYDRWFDLKRTGKLIERTLAYNPQAKSAGNLNANHLLRPIPQDEINKLKGLGQNTGY</sequence>
<evidence type="ECO:0000313" key="9">
    <source>
        <dbReference type="Proteomes" id="UP000260644"/>
    </source>
</evidence>
<evidence type="ECO:0000313" key="8">
    <source>
        <dbReference type="EMBL" id="RFS20237.1"/>
    </source>
</evidence>